<dbReference type="Proteomes" id="UP000272942">
    <property type="component" value="Unassembled WGS sequence"/>
</dbReference>
<evidence type="ECO:0000256" key="1">
    <source>
        <dbReference type="SAM" id="SignalP"/>
    </source>
</evidence>
<protein>
    <submittedName>
        <fullName evidence="4">Hexosyltransferase</fullName>
    </submittedName>
</protein>
<accession>A0A183AHW8</accession>
<proteinExistence type="predicted"/>
<sequence>MVPNGLYLNNLMLLVILVSPGFQSVETSLRRRPHEVQMKTLKYPRVLESQFRKSILTWPKQFRDLEEQHQKFWGIKTSTFRNIHGLCATVNRSRPKALESSPFIIDRPEFCDERPQVRYLIAVHSHTKSRHRRDLIRSTWGSLKRVGGERLATVFFLGRAQNAWEQQEINRESAQYR</sequence>
<dbReference type="AlphaFoldDB" id="A0A183AHW8"/>
<feature type="signal peptide" evidence="1">
    <location>
        <begin position="1"/>
        <end position="27"/>
    </location>
</feature>
<dbReference type="EMBL" id="UZAN01043564">
    <property type="protein sequence ID" value="VDP78667.1"/>
    <property type="molecule type" value="Genomic_DNA"/>
</dbReference>
<organism evidence="4">
    <name type="scientific">Echinostoma caproni</name>
    <dbReference type="NCBI Taxonomy" id="27848"/>
    <lineage>
        <taxon>Eukaryota</taxon>
        <taxon>Metazoa</taxon>
        <taxon>Spiralia</taxon>
        <taxon>Lophotrochozoa</taxon>
        <taxon>Platyhelminthes</taxon>
        <taxon>Trematoda</taxon>
        <taxon>Digenea</taxon>
        <taxon>Plagiorchiida</taxon>
        <taxon>Echinostomata</taxon>
        <taxon>Echinostomatoidea</taxon>
        <taxon>Echinostomatidae</taxon>
        <taxon>Echinostoma</taxon>
    </lineage>
</organism>
<reference evidence="4" key="1">
    <citation type="submission" date="2016-06" db="UniProtKB">
        <authorList>
            <consortium name="WormBaseParasite"/>
        </authorList>
    </citation>
    <scope>IDENTIFICATION</scope>
</reference>
<name>A0A183AHW8_9TREM</name>
<dbReference type="WBParaSite" id="ECPE_0000656601-mRNA-1">
    <property type="protein sequence ID" value="ECPE_0000656601-mRNA-1"/>
    <property type="gene ID" value="ECPE_0000656601"/>
</dbReference>
<dbReference type="OrthoDB" id="115198at2759"/>
<gene>
    <name evidence="2" type="ORF">ECPE_LOCUS6553</name>
</gene>
<keyword evidence="3" id="KW-1185">Reference proteome</keyword>
<evidence type="ECO:0000313" key="4">
    <source>
        <dbReference type="WBParaSite" id="ECPE_0000656601-mRNA-1"/>
    </source>
</evidence>
<reference evidence="2 3" key="2">
    <citation type="submission" date="2018-11" db="EMBL/GenBank/DDBJ databases">
        <authorList>
            <consortium name="Pathogen Informatics"/>
        </authorList>
    </citation>
    <scope>NUCLEOTIDE SEQUENCE [LARGE SCALE GENOMIC DNA]</scope>
    <source>
        <strain evidence="2 3">Egypt</strain>
    </source>
</reference>
<feature type="chain" id="PRO_5043138039" evidence="1">
    <location>
        <begin position="28"/>
        <end position="177"/>
    </location>
</feature>
<evidence type="ECO:0000313" key="3">
    <source>
        <dbReference type="Proteomes" id="UP000272942"/>
    </source>
</evidence>
<evidence type="ECO:0000313" key="2">
    <source>
        <dbReference type="EMBL" id="VDP78667.1"/>
    </source>
</evidence>
<keyword evidence="1" id="KW-0732">Signal</keyword>